<dbReference type="InterPro" id="IPR017452">
    <property type="entry name" value="GPCR_Rhodpsn_7TM"/>
</dbReference>
<evidence type="ECO:0000256" key="9">
    <source>
        <dbReference type="ARBA" id="ARBA00023224"/>
    </source>
</evidence>
<dbReference type="AlphaFoldDB" id="A0AAW1B539"/>
<evidence type="ECO:0000256" key="11">
    <source>
        <dbReference type="RuleBase" id="RU363047"/>
    </source>
</evidence>
<keyword evidence="7 11" id="KW-0472">Membrane</keyword>
<dbReference type="PROSITE" id="PS50262">
    <property type="entry name" value="G_PROTEIN_RECEP_F1_2"/>
    <property type="match status" value="1"/>
</dbReference>
<dbReference type="EMBL" id="JAOTOJ010000008">
    <property type="protein sequence ID" value="KAK9397245.1"/>
    <property type="molecule type" value="Genomic_DNA"/>
</dbReference>
<evidence type="ECO:0000313" key="13">
    <source>
        <dbReference type="EMBL" id="KAK9397245.1"/>
    </source>
</evidence>
<protein>
    <recommendedName>
        <fullName evidence="11">Olfactory receptor</fullName>
    </recommendedName>
</protein>
<dbReference type="PRINTS" id="PR00237">
    <property type="entry name" value="GPCRRHODOPSN"/>
</dbReference>
<evidence type="ECO:0000256" key="7">
    <source>
        <dbReference type="ARBA" id="ARBA00023136"/>
    </source>
</evidence>
<feature type="transmembrane region" description="Helical" evidence="11">
    <location>
        <begin position="238"/>
        <end position="260"/>
    </location>
</feature>
<accession>A0AAW1B539</accession>
<evidence type="ECO:0000256" key="1">
    <source>
        <dbReference type="ARBA" id="ARBA00004651"/>
    </source>
</evidence>
<dbReference type="SUPFAM" id="SSF81321">
    <property type="entry name" value="Family A G protein-coupled receptor-like"/>
    <property type="match status" value="1"/>
</dbReference>
<evidence type="ECO:0000256" key="2">
    <source>
        <dbReference type="ARBA" id="ARBA00022475"/>
    </source>
</evidence>
<keyword evidence="14" id="KW-1185">Reference proteome</keyword>
<reference evidence="13 14" key="1">
    <citation type="journal article" date="2024" name="Proc. Natl. Acad. Sci. U.S.A.">
        <title>The genetic regulatory architecture and epigenomic basis for age-related changes in rattlesnake venom.</title>
        <authorList>
            <person name="Hogan M.P."/>
            <person name="Holding M.L."/>
            <person name="Nystrom G.S."/>
            <person name="Colston T.J."/>
            <person name="Bartlett D.A."/>
            <person name="Mason A.J."/>
            <person name="Ellsworth S.A."/>
            <person name="Rautsaw R.M."/>
            <person name="Lawrence K.C."/>
            <person name="Strickland J.L."/>
            <person name="He B."/>
            <person name="Fraser P."/>
            <person name="Margres M.J."/>
            <person name="Gilbert D.M."/>
            <person name="Gibbs H.L."/>
            <person name="Parkinson C.L."/>
            <person name="Rokyta D.R."/>
        </authorList>
    </citation>
    <scope>NUCLEOTIDE SEQUENCE [LARGE SCALE GENOMIC DNA]</scope>
    <source>
        <strain evidence="13">DRR0105</strain>
    </source>
</reference>
<gene>
    <name evidence="13" type="ORF">NXF25_020606</name>
</gene>
<evidence type="ECO:0000256" key="8">
    <source>
        <dbReference type="ARBA" id="ARBA00023170"/>
    </source>
</evidence>
<dbReference type="PROSITE" id="PS00237">
    <property type="entry name" value="G_PROTEIN_RECEP_F1_1"/>
    <property type="match status" value="1"/>
</dbReference>
<feature type="transmembrane region" description="Helical" evidence="11">
    <location>
        <begin position="62"/>
        <end position="87"/>
    </location>
</feature>
<keyword evidence="6 10" id="KW-0297">G-protein coupled receptor</keyword>
<evidence type="ECO:0000256" key="5">
    <source>
        <dbReference type="ARBA" id="ARBA00022989"/>
    </source>
</evidence>
<sequence>MNISNKTAPSEFILLAFSDLFKWHFFLSGLMIFTYFFTVMGNALIVFLVFSEPNLQTPMYFFLSNLSVLDICLNTTTIPQLIVNLLSGRSVIAYERCKIQLFFYVLFVGSEFLLLGVMAYDRYVAICNPLHYIMVMSQKLCSQLLSAIWLISSLNSTIHTVFTFSLLLCRGNKINYFYCDISPLLAISCGNISRSTNAILATSPIMGLAPAMCIVISYICIISRILKMNSSAAMRKAISTCASHFIVVLLYCGSCLFSYIRPTSSYSLNRDSIVALVNNVISPILNPLIYTLRNKDVKEALQNIMRKKLFSCKTKCFGSY</sequence>
<dbReference type="Gene3D" id="1.20.1070.10">
    <property type="entry name" value="Rhodopsin 7-helix transmembrane proteins"/>
    <property type="match status" value="1"/>
</dbReference>
<keyword evidence="9 10" id="KW-0807">Transducer</keyword>
<feature type="transmembrane region" description="Helical" evidence="11">
    <location>
        <begin position="99"/>
        <end position="120"/>
    </location>
</feature>
<dbReference type="PRINTS" id="PR00245">
    <property type="entry name" value="OLFACTORYR"/>
</dbReference>
<evidence type="ECO:0000256" key="3">
    <source>
        <dbReference type="ARBA" id="ARBA00022692"/>
    </source>
</evidence>
<keyword evidence="2 11" id="KW-1003">Cell membrane</keyword>
<evidence type="ECO:0000313" key="14">
    <source>
        <dbReference type="Proteomes" id="UP001474421"/>
    </source>
</evidence>
<evidence type="ECO:0000256" key="10">
    <source>
        <dbReference type="RuleBase" id="RU000688"/>
    </source>
</evidence>
<proteinExistence type="inferred from homology"/>
<feature type="transmembrane region" description="Helical" evidence="11">
    <location>
        <begin position="25"/>
        <end position="50"/>
    </location>
</feature>
<keyword evidence="5 11" id="KW-1133">Transmembrane helix</keyword>
<dbReference type="GO" id="GO:0004984">
    <property type="term" value="F:olfactory receptor activity"/>
    <property type="evidence" value="ECO:0007669"/>
    <property type="project" value="InterPro"/>
</dbReference>
<feature type="transmembrane region" description="Helical" evidence="11">
    <location>
        <begin position="144"/>
        <end position="169"/>
    </location>
</feature>
<comment type="subcellular location">
    <subcellularLocation>
        <location evidence="1 11">Cell membrane</location>
        <topology evidence="1 11">Multi-pass membrane protein</topology>
    </subcellularLocation>
</comment>
<dbReference type="PANTHER" id="PTHR26452">
    <property type="entry name" value="OLFACTORY RECEPTOR"/>
    <property type="match status" value="1"/>
</dbReference>
<dbReference type="InterPro" id="IPR000725">
    <property type="entry name" value="Olfact_rcpt"/>
</dbReference>
<dbReference type="GO" id="GO:0005886">
    <property type="term" value="C:plasma membrane"/>
    <property type="evidence" value="ECO:0007669"/>
    <property type="project" value="UniProtKB-SubCell"/>
</dbReference>
<feature type="transmembrane region" description="Helical" evidence="11">
    <location>
        <begin position="205"/>
        <end position="226"/>
    </location>
</feature>
<dbReference type="Proteomes" id="UP001474421">
    <property type="component" value="Unassembled WGS sequence"/>
</dbReference>
<organism evidence="13 14">
    <name type="scientific">Crotalus adamanteus</name>
    <name type="common">Eastern diamondback rattlesnake</name>
    <dbReference type="NCBI Taxonomy" id="8729"/>
    <lineage>
        <taxon>Eukaryota</taxon>
        <taxon>Metazoa</taxon>
        <taxon>Chordata</taxon>
        <taxon>Craniata</taxon>
        <taxon>Vertebrata</taxon>
        <taxon>Euteleostomi</taxon>
        <taxon>Lepidosauria</taxon>
        <taxon>Squamata</taxon>
        <taxon>Bifurcata</taxon>
        <taxon>Unidentata</taxon>
        <taxon>Episquamata</taxon>
        <taxon>Toxicofera</taxon>
        <taxon>Serpentes</taxon>
        <taxon>Colubroidea</taxon>
        <taxon>Viperidae</taxon>
        <taxon>Crotalinae</taxon>
        <taxon>Crotalus</taxon>
    </lineage>
</organism>
<dbReference type="InterPro" id="IPR050516">
    <property type="entry name" value="Olfactory_GPCR"/>
</dbReference>
<evidence type="ECO:0000259" key="12">
    <source>
        <dbReference type="PROSITE" id="PS50262"/>
    </source>
</evidence>
<keyword evidence="11" id="KW-0716">Sensory transduction</keyword>
<feature type="domain" description="G-protein coupled receptors family 1 profile" evidence="12">
    <location>
        <begin position="41"/>
        <end position="290"/>
    </location>
</feature>
<dbReference type="InterPro" id="IPR000276">
    <property type="entry name" value="GPCR_Rhodpsn"/>
</dbReference>
<comment type="similarity">
    <text evidence="10">Belongs to the G-protein coupled receptor 1 family.</text>
</comment>
<dbReference type="Pfam" id="PF13853">
    <property type="entry name" value="7tm_4"/>
    <property type="match status" value="1"/>
</dbReference>
<name>A0AAW1B539_CROAD</name>
<evidence type="ECO:0000256" key="4">
    <source>
        <dbReference type="ARBA" id="ARBA00022725"/>
    </source>
</evidence>
<keyword evidence="3 10" id="KW-0812">Transmembrane</keyword>
<dbReference type="FunFam" id="1.20.1070.10:FF:000015">
    <property type="entry name" value="Olfactory receptor"/>
    <property type="match status" value="1"/>
</dbReference>
<keyword evidence="4 11" id="KW-0552">Olfaction</keyword>
<keyword evidence="8 10" id="KW-0675">Receptor</keyword>
<comment type="caution">
    <text evidence="13">The sequence shown here is derived from an EMBL/GenBank/DDBJ whole genome shotgun (WGS) entry which is preliminary data.</text>
</comment>
<dbReference type="GO" id="GO:0004930">
    <property type="term" value="F:G protein-coupled receptor activity"/>
    <property type="evidence" value="ECO:0007669"/>
    <property type="project" value="UniProtKB-KW"/>
</dbReference>
<evidence type="ECO:0000256" key="6">
    <source>
        <dbReference type="ARBA" id="ARBA00023040"/>
    </source>
</evidence>